<dbReference type="InterPro" id="IPR050130">
    <property type="entry name" value="ClpA_ClpB"/>
</dbReference>
<dbReference type="InterPro" id="IPR018368">
    <property type="entry name" value="ClpA/B_CS1"/>
</dbReference>
<evidence type="ECO:0000259" key="6">
    <source>
        <dbReference type="SMART" id="SM01086"/>
    </source>
</evidence>
<dbReference type="GO" id="GO:0005737">
    <property type="term" value="C:cytoplasm"/>
    <property type="evidence" value="ECO:0007669"/>
    <property type="project" value="TreeGrafter"/>
</dbReference>
<reference evidence="7" key="1">
    <citation type="submission" date="2020-10" db="EMBL/GenBank/DDBJ databases">
        <authorList>
            <person name="Gilroy R."/>
        </authorList>
    </citation>
    <scope>NUCLEOTIDE SEQUENCE</scope>
    <source>
        <strain evidence="7">17213</strain>
    </source>
</reference>
<dbReference type="InterPro" id="IPR001270">
    <property type="entry name" value="ClpA/B"/>
</dbReference>
<keyword evidence="1" id="KW-0547">Nucleotide-binding</keyword>
<dbReference type="NCBIfam" id="TIGR03345">
    <property type="entry name" value="VI_ClpV1"/>
    <property type="match status" value="1"/>
</dbReference>
<dbReference type="CDD" id="cd19499">
    <property type="entry name" value="RecA-like_ClpB_Hsp104-like"/>
    <property type="match status" value="1"/>
</dbReference>
<dbReference type="GO" id="GO:0034605">
    <property type="term" value="P:cellular response to heat"/>
    <property type="evidence" value="ECO:0007669"/>
    <property type="project" value="TreeGrafter"/>
</dbReference>
<dbReference type="Gene3D" id="1.10.8.60">
    <property type="match status" value="1"/>
</dbReference>
<dbReference type="Gene3D" id="3.40.50.300">
    <property type="entry name" value="P-loop containing nucleotide triphosphate hydrolases"/>
    <property type="match status" value="3"/>
</dbReference>
<dbReference type="CDD" id="cd00009">
    <property type="entry name" value="AAA"/>
    <property type="match status" value="1"/>
</dbReference>
<dbReference type="PRINTS" id="PR00300">
    <property type="entry name" value="CLPPROTEASEA"/>
</dbReference>
<reference evidence="7" key="2">
    <citation type="journal article" date="2021" name="PeerJ">
        <title>Extensive microbial diversity within the chicken gut microbiome revealed by metagenomics and culture.</title>
        <authorList>
            <person name="Gilroy R."/>
            <person name="Ravi A."/>
            <person name="Getino M."/>
            <person name="Pursley I."/>
            <person name="Horton D.L."/>
            <person name="Alikhan N.F."/>
            <person name="Baker D."/>
            <person name="Gharbi K."/>
            <person name="Hall N."/>
            <person name="Watson M."/>
            <person name="Adriaenssens E.M."/>
            <person name="Foster-Nyarko E."/>
            <person name="Jarju S."/>
            <person name="Secka A."/>
            <person name="Antonio M."/>
            <person name="Oren A."/>
            <person name="Chaudhuri R.R."/>
            <person name="La Ragione R."/>
            <person name="Hildebrand F."/>
            <person name="Pallen M.J."/>
        </authorList>
    </citation>
    <scope>NUCLEOTIDE SEQUENCE</scope>
    <source>
        <strain evidence="7">17213</strain>
    </source>
</reference>
<dbReference type="InterPro" id="IPR003959">
    <property type="entry name" value="ATPase_AAA_core"/>
</dbReference>
<dbReference type="GO" id="GO:0005524">
    <property type="term" value="F:ATP binding"/>
    <property type="evidence" value="ECO:0007669"/>
    <property type="project" value="UniProtKB-KW"/>
</dbReference>
<dbReference type="Pfam" id="PF17871">
    <property type="entry name" value="AAA_lid_9"/>
    <property type="match status" value="1"/>
</dbReference>
<dbReference type="PROSITE" id="PS00870">
    <property type="entry name" value="CLPAB_1"/>
    <property type="match status" value="1"/>
</dbReference>
<dbReference type="InterPro" id="IPR041546">
    <property type="entry name" value="ClpA/ClpB_AAA_lid"/>
</dbReference>
<dbReference type="Pfam" id="PF00004">
    <property type="entry name" value="AAA"/>
    <property type="match status" value="1"/>
</dbReference>
<keyword evidence="2" id="KW-0067">ATP-binding</keyword>
<evidence type="ECO:0000256" key="3">
    <source>
        <dbReference type="ARBA" id="ARBA00023186"/>
    </source>
</evidence>
<dbReference type="InterPro" id="IPR019489">
    <property type="entry name" value="Clp_ATPase_C"/>
</dbReference>
<dbReference type="InterPro" id="IPR027417">
    <property type="entry name" value="P-loop_NTPase"/>
</dbReference>
<feature type="domain" description="Clp ATPase C-terminal" evidence="6">
    <location>
        <begin position="781"/>
        <end position="871"/>
    </location>
</feature>
<evidence type="ECO:0000256" key="4">
    <source>
        <dbReference type="SAM" id="Coils"/>
    </source>
</evidence>
<feature type="domain" description="AAA+ ATPase" evidence="5">
    <location>
        <begin position="226"/>
        <end position="371"/>
    </location>
</feature>
<protein>
    <submittedName>
        <fullName evidence="7">Type VI secretion system ATPase TssH</fullName>
    </submittedName>
</protein>
<dbReference type="SMART" id="SM00382">
    <property type="entry name" value="AAA"/>
    <property type="match status" value="2"/>
</dbReference>
<evidence type="ECO:0000259" key="5">
    <source>
        <dbReference type="SMART" id="SM00382"/>
    </source>
</evidence>
<dbReference type="SUPFAM" id="SSF52540">
    <property type="entry name" value="P-loop containing nucleoside triphosphate hydrolases"/>
    <property type="match status" value="2"/>
</dbReference>
<dbReference type="SMART" id="SM01086">
    <property type="entry name" value="ClpB_D2-small"/>
    <property type="match status" value="1"/>
</dbReference>
<dbReference type="GO" id="GO:0016887">
    <property type="term" value="F:ATP hydrolysis activity"/>
    <property type="evidence" value="ECO:0007669"/>
    <property type="project" value="InterPro"/>
</dbReference>
<dbReference type="InterPro" id="IPR017729">
    <property type="entry name" value="ATPase_T6SS_ClpV1"/>
</dbReference>
<dbReference type="SUPFAM" id="SSF81923">
    <property type="entry name" value="Double Clp-N motif"/>
    <property type="match status" value="1"/>
</dbReference>
<dbReference type="EMBL" id="JADINH010000167">
    <property type="protein sequence ID" value="MBO8416283.1"/>
    <property type="molecule type" value="Genomic_DNA"/>
</dbReference>
<accession>A0A9D9DD88</accession>
<comment type="caution">
    <text evidence="7">The sequence shown here is derived from an EMBL/GenBank/DDBJ whole genome shotgun (WGS) entry which is preliminary data.</text>
</comment>
<keyword evidence="4" id="KW-0175">Coiled coil</keyword>
<proteinExistence type="predicted"/>
<dbReference type="FunFam" id="3.40.50.300:FF:000010">
    <property type="entry name" value="Chaperone clpB 1, putative"/>
    <property type="match status" value="1"/>
</dbReference>
<dbReference type="Gene3D" id="1.10.1780.10">
    <property type="entry name" value="Clp, N-terminal domain"/>
    <property type="match status" value="1"/>
</dbReference>
<dbReference type="PANTHER" id="PTHR11638:SF184">
    <property type="entry name" value="ATPASE WITH CHAPERONE ACTIVITY"/>
    <property type="match status" value="1"/>
</dbReference>
<evidence type="ECO:0000256" key="2">
    <source>
        <dbReference type="ARBA" id="ARBA00022840"/>
    </source>
</evidence>
<feature type="domain" description="AAA+ ATPase" evidence="5">
    <location>
        <begin position="609"/>
        <end position="752"/>
    </location>
</feature>
<gene>
    <name evidence="7" type="primary">tssH</name>
    <name evidence="7" type="ORF">IAB19_07895</name>
</gene>
<feature type="coiled-coil region" evidence="4">
    <location>
        <begin position="440"/>
        <end position="535"/>
    </location>
</feature>
<dbReference type="Proteomes" id="UP000823631">
    <property type="component" value="Unassembled WGS sequence"/>
</dbReference>
<dbReference type="PANTHER" id="PTHR11638">
    <property type="entry name" value="ATP-DEPENDENT CLP PROTEASE"/>
    <property type="match status" value="1"/>
</dbReference>
<dbReference type="InterPro" id="IPR003593">
    <property type="entry name" value="AAA+_ATPase"/>
</dbReference>
<evidence type="ECO:0000256" key="1">
    <source>
        <dbReference type="ARBA" id="ARBA00022741"/>
    </source>
</evidence>
<dbReference type="Pfam" id="PF07724">
    <property type="entry name" value="AAA_2"/>
    <property type="match status" value="1"/>
</dbReference>
<organism evidence="7 8">
    <name type="scientific">Candidatus Avisuccinivibrio stercorigallinarum</name>
    <dbReference type="NCBI Taxonomy" id="2840704"/>
    <lineage>
        <taxon>Bacteria</taxon>
        <taxon>Pseudomonadati</taxon>
        <taxon>Pseudomonadota</taxon>
        <taxon>Gammaproteobacteria</taxon>
        <taxon>Aeromonadales</taxon>
        <taxon>Succinivibrionaceae</taxon>
        <taxon>Succinivibrionaceae incertae sedis</taxon>
        <taxon>Candidatus Avisuccinivibrio</taxon>
    </lineage>
</organism>
<dbReference type="InterPro" id="IPR036628">
    <property type="entry name" value="Clp_N_dom_sf"/>
</dbReference>
<dbReference type="AlphaFoldDB" id="A0A9D9DD88"/>
<sequence length="888" mass="97170">MKLKRMQIFSKLNQTCYKSLESATLLCKTRTNPCVEVVHFLNQLLLGDNNDLHQIVSCFKLDAAKLASDLVRAMDRLPRGAHAVENFSPSLELMVKEGWMAASLAYGSAKIRSGALILALKQSEELCYKLHEISPQFKLINGDLLQENLTAIVKDSVESAETAAPATAGTAAGSAAAEEGGAPAGGSALERYCQDLTQRAREGELDPVVGRDAEIRRIIDILLRRRQNNPILTGEAGVGKTAVAEGFAQRLASGDVPEALQKTSLLSLDLGLLQAGASMKGEFENRLKQVIDEVSLADHPIILFIDEAHTLIGAGGAAGQNDAANLLKPALARGKLRCIAATTYQEYIKYFEKDPALTRRFEKVMIEEPDDDKAVQMLRGMSKALCRHHQVKILDEALLSAVKLSRRYLPSRQLPDKAVSVLDTACAKTALSQQTEPAALEYARRELEALKLEQEILQRESTEGFERTEELTALSTKKAAKEAEIETLNARYQAVLQAGKDYLQARQALGSREASAEEREKLRQLRRALDELQGDSPLLLPEVDAQAVSTVIAEWTGIPLGRMVKDEISSVLHLAEAMKERVIGQDHSLDLIARRITTARAGLADPGRPTAVLMLAGPSGVGKTETALTLAEQVYGTERNLITINMSEFQEAHTVSTLKGAPPGYVGYGEGGVLTEAVRRRPYSVVLLDEVEKAHKDVHELFFQIFDKGQMEDGTGRLIDFKNTIILLTTNVGDQEIMDLCSDENNLPDTETLEKAVRPAMLRVFPAALLGRLSVIPYYPLSRASLIHIIDLKLNKIVRRVAENYKAEFTYTQAVRDEIIARCNNVNSGARLIDAIISNDLLPLISSRFLELAMQGLEFAAVKADCTGGHFNCSFVLRDGTELAGGEA</sequence>
<evidence type="ECO:0000313" key="8">
    <source>
        <dbReference type="Proteomes" id="UP000823631"/>
    </source>
</evidence>
<name>A0A9D9DD88_9GAMM</name>
<keyword evidence="3" id="KW-0143">Chaperone</keyword>
<dbReference type="Pfam" id="PF10431">
    <property type="entry name" value="ClpB_D2-small"/>
    <property type="match status" value="1"/>
</dbReference>
<evidence type="ECO:0000313" key="7">
    <source>
        <dbReference type="EMBL" id="MBO8416283.1"/>
    </source>
</evidence>